<evidence type="ECO:0000313" key="3">
    <source>
        <dbReference type="Proteomes" id="UP001144157"/>
    </source>
</evidence>
<gene>
    <name evidence="2" type="ORF">AtubIFM56815_005910</name>
</gene>
<reference evidence="2" key="1">
    <citation type="submission" date="2022-07" db="EMBL/GenBank/DDBJ databases">
        <title>Taxonomy of Aspergillus series Nigri: significant species reduction supported by multi-species coalescent approaches.</title>
        <authorList>
            <person name="Bian C."/>
            <person name="Kusuya Y."/>
            <person name="Sklenar F."/>
            <person name="D'hooge E."/>
            <person name="Yaguchi T."/>
            <person name="Takahashi H."/>
            <person name="Hubka V."/>
        </authorList>
    </citation>
    <scope>NUCLEOTIDE SEQUENCE</scope>
    <source>
        <strain evidence="2">IFM 56815</strain>
    </source>
</reference>
<proteinExistence type="predicted"/>
<dbReference type="Proteomes" id="UP001144157">
    <property type="component" value="Unassembled WGS sequence"/>
</dbReference>
<sequence>MYFPSQQILQQYLDDSTHWKNNSWAQAVSLTPAADEVACAPEFPRIPVKGPEYPVEYCLSRKLTEQCELQFSPAVCLVVIVCNLFKIASLAIALEGLFASRGKGSITSPDTGNSPASPAMDASRASEAVDSDYWRCAVAIGIWLGHALYHIRTSGFKCCLHVAPRQHAPNCRLNRLLPVQQPPDTYAFGRRIGGDWARNLLSNELETQGEFDFIGNYDRPNVQPSHKLARGQQPENTSISHD</sequence>
<protein>
    <submittedName>
        <fullName evidence="2">Uncharacterized protein</fullName>
    </submittedName>
</protein>
<organism evidence="2 3">
    <name type="scientific">Aspergillus tubingensis</name>
    <dbReference type="NCBI Taxonomy" id="5068"/>
    <lineage>
        <taxon>Eukaryota</taxon>
        <taxon>Fungi</taxon>
        <taxon>Dikarya</taxon>
        <taxon>Ascomycota</taxon>
        <taxon>Pezizomycotina</taxon>
        <taxon>Eurotiomycetes</taxon>
        <taxon>Eurotiomycetidae</taxon>
        <taxon>Eurotiales</taxon>
        <taxon>Aspergillaceae</taxon>
        <taxon>Aspergillus</taxon>
        <taxon>Aspergillus subgen. Circumdati</taxon>
    </lineage>
</organism>
<feature type="region of interest" description="Disordered" evidence="1">
    <location>
        <begin position="222"/>
        <end position="242"/>
    </location>
</feature>
<name>A0A9W6ESC1_ASPTU</name>
<evidence type="ECO:0000256" key="1">
    <source>
        <dbReference type="SAM" id="MobiDB-lite"/>
    </source>
</evidence>
<dbReference type="EMBL" id="BRPE01000024">
    <property type="protein sequence ID" value="GLA90345.1"/>
    <property type="molecule type" value="Genomic_DNA"/>
</dbReference>
<feature type="compositionally biased region" description="Polar residues" evidence="1">
    <location>
        <begin position="233"/>
        <end position="242"/>
    </location>
</feature>
<dbReference type="AlphaFoldDB" id="A0A9W6ESC1"/>
<accession>A0A9W6ESC1</accession>
<evidence type="ECO:0000313" key="2">
    <source>
        <dbReference type="EMBL" id="GLA90345.1"/>
    </source>
</evidence>
<comment type="caution">
    <text evidence="2">The sequence shown here is derived from an EMBL/GenBank/DDBJ whole genome shotgun (WGS) entry which is preliminary data.</text>
</comment>